<comment type="similarity">
    <text evidence="1">Belongs to the universal ribosomal protein uL11 family.</text>
</comment>
<dbReference type="AlphaFoldDB" id="A0A0C2G3E6"/>
<evidence type="ECO:0000259" key="4">
    <source>
        <dbReference type="Pfam" id="PF00298"/>
    </source>
</evidence>
<dbReference type="Gene3D" id="1.10.10.250">
    <property type="entry name" value="Ribosomal protein L11, C-terminal domain"/>
    <property type="match status" value="1"/>
</dbReference>
<evidence type="ECO:0000256" key="2">
    <source>
        <dbReference type="ARBA" id="ARBA00022980"/>
    </source>
</evidence>
<dbReference type="Pfam" id="PF00298">
    <property type="entry name" value="Ribosomal_L11"/>
    <property type="match status" value="1"/>
</dbReference>
<accession>A0A0C2G3E6</accession>
<evidence type="ECO:0000313" key="6">
    <source>
        <dbReference type="Proteomes" id="UP000054047"/>
    </source>
</evidence>
<organism evidence="5 6">
    <name type="scientific">Ancylostoma duodenale</name>
    <dbReference type="NCBI Taxonomy" id="51022"/>
    <lineage>
        <taxon>Eukaryota</taxon>
        <taxon>Metazoa</taxon>
        <taxon>Ecdysozoa</taxon>
        <taxon>Nematoda</taxon>
        <taxon>Chromadorea</taxon>
        <taxon>Rhabditida</taxon>
        <taxon>Rhabditina</taxon>
        <taxon>Rhabditomorpha</taxon>
        <taxon>Strongyloidea</taxon>
        <taxon>Ancylostomatidae</taxon>
        <taxon>Ancylostomatinae</taxon>
        <taxon>Ancylostoma</taxon>
    </lineage>
</organism>
<dbReference type="GO" id="GO:0070180">
    <property type="term" value="F:large ribosomal subunit rRNA binding"/>
    <property type="evidence" value="ECO:0007669"/>
    <property type="project" value="TreeGrafter"/>
</dbReference>
<sequence>MRRSGDLALDSIIKIARIMRPRSMARKLERTVKEILRTARSVGCSIDGQHPHDIAEQITSDIFVIIDSETDGKLESTKILERISSARARLFFIMVETYTNFDDTTYQLVNQLAAKSGGAALRATDYVSVQKFFEQYFSIILDGDLVSYQEFFPQEQNLETQSFYWRKFSCNLKMDHLYAQAQKLLSTRTYCYGLAIRGAIQAITP</sequence>
<proteinExistence type="inferred from homology"/>
<evidence type="ECO:0000256" key="3">
    <source>
        <dbReference type="ARBA" id="ARBA00023274"/>
    </source>
</evidence>
<dbReference type="InterPro" id="IPR036769">
    <property type="entry name" value="Ribosomal_uL11_C_sf"/>
</dbReference>
<feature type="domain" description="Large ribosomal subunit protein uL11 C-terminal" evidence="4">
    <location>
        <begin position="5"/>
        <end position="46"/>
    </location>
</feature>
<dbReference type="OrthoDB" id="1478556at2759"/>
<dbReference type="EMBL" id="KN737430">
    <property type="protein sequence ID" value="KIH55385.1"/>
    <property type="molecule type" value="Genomic_DNA"/>
</dbReference>
<dbReference type="PANTHER" id="PTHR11661">
    <property type="entry name" value="60S RIBOSOMAL PROTEIN L12"/>
    <property type="match status" value="1"/>
</dbReference>
<gene>
    <name evidence="5" type="ORF">ANCDUO_14458</name>
</gene>
<dbReference type="InterPro" id="IPR000911">
    <property type="entry name" value="Ribosomal_uL11"/>
</dbReference>
<reference evidence="5 6" key="1">
    <citation type="submission" date="2013-12" db="EMBL/GenBank/DDBJ databases">
        <title>Draft genome of the parsitic nematode Ancylostoma duodenale.</title>
        <authorList>
            <person name="Mitreva M."/>
        </authorList>
    </citation>
    <scope>NUCLEOTIDE SEQUENCE [LARGE SCALE GENOMIC DNA]</scope>
    <source>
        <strain evidence="5 6">Zhejiang</strain>
    </source>
</reference>
<dbReference type="InterPro" id="IPR020783">
    <property type="entry name" value="Ribosomal_uL11_C"/>
</dbReference>
<evidence type="ECO:0000256" key="1">
    <source>
        <dbReference type="ARBA" id="ARBA00010537"/>
    </source>
</evidence>
<dbReference type="GO" id="GO:0022625">
    <property type="term" value="C:cytosolic large ribosomal subunit"/>
    <property type="evidence" value="ECO:0007669"/>
    <property type="project" value="TreeGrafter"/>
</dbReference>
<keyword evidence="3" id="KW-0687">Ribonucleoprotein</keyword>
<dbReference type="GO" id="GO:0003735">
    <property type="term" value="F:structural constituent of ribosome"/>
    <property type="evidence" value="ECO:0007669"/>
    <property type="project" value="InterPro"/>
</dbReference>
<protein>
    <recommendedName>
        <fullName evidence="4">Large ribosomal subunit protein uL11 C-terminal domain-containing protein</fullName>
    </recommendedName>
</protein>
<dbReference type="PANTHER" id="PTHR11661:SF2">
    <property type="entry name" value="LARGE RIBOSOMAL SUBUNIT PROTEIN UL11"/>
    <property type="match status" value="1"/>
</dbReference>
<name>A0A0C2G3E6_9BILA</name>
<evidence type="ECO:0000313" key="5">
    <source>
        <dbReference type="EMBL" id="KIH55385.1"/>
    </source>
</evidence>
<dbReference type="SUPFAM" id="SSF46906">
    <property type="entry name" value="Ribosomal protein L11, C-terminal domain"/>
    <property type="match status" value="1"/>
</dbReference>
<dbReference type="Proteomes" id="UP000054047">
    <property type="component" value="Unassembled WGS sequence"/>
</dbReference>
<keyword evidence="6" id="KW-1185">Reference proteome</keyword>
<keyword evidence="2" id="KW-0689">Ribosomal protein</keyword>
<dbReference type="GO" id="GO:0006412">
    <property type="term" value="P:translation"/>
    <property type="evidence" value="ECO:0007669"/>
    <property type="project" value="InterPro"/>
</dbReference>